<dbReference type="PANTHER" id="PTHR42804">
    <property type="entry name" value="ALDEHYDE DEHYDROGENASE"/>
    <property type="match status" value="1"/>
</dbReference>
<dbReference type="InterPro" id="IPR029510">
    <property type="entry name" value="Ald_DH_CS_GLU"/>
</dbReference>
<dbReference type="EMBL" id="WHPD01001946">
    <property type="protein sequence ID" value="MPV88809.1"/>
    <property type="molecule type" value="Genomic_DNA"/>
</dbReference>
<dbReference type="InterPro" id="IPR016161">
    <property type="entry name" value="Ald_DH/histidinol_DH"/>
</dbReference>
<dbReference type="Gene3D" id="3.40.605.10">
    <property type="entry name" value="Aldehyde Dehydrogenase, Chain A, domain 1"/>
    <property type="match status" value="1"/>
</dbReference>
<dbReference type="RefSeq" id="WP_152231491.1">
    <property type="nucleotide sequence ID" value="NZ_BAAAOT010000009.1"/>
</dbReference>
<accession>A0A7J9UW11</accession>
<dbReference type="InterPro" id="IPR016162">
    <property type="entry name" value="Ald_DH_N"/>
</dbReference>
<dbReference type="SUPFAM" id="SSF53720">
    <property type="entry name" value="ALDH-like"/>
    <property type="match status" value="1"/>
</dbReference>
<gene>
    <name evidence="6" type="ORF">GB882_09025</name>
</gene>
<dbReference type="AlphaFoldDB" id="A0A7J9UW11"/>
<evidence type="ECO:0000256" key="4">
    <source>
        <dbReference type="RuleBase" id="RU003345"/>
    </source>
</evidence>
<dbReference type="OrthoDB" id="6882680at2"/>
<dbReference type="Proteomes" id="UP000429644">
    <property type="component" value="Unassembled WGS sequence"/>
</dbReference>
<feature type="active site" evidence="3">
    <location>
        <position position="277"/>
    </location>
</feature>
<keyword evidence="2 4" id="KW-0560">Oxidoreductase</keyword>
<comment type="caution">
    <text evidence="6">The sequence shown here is derived from an EMBL/GenBank/DDBJ whole genome shotgun (WGS) entry which is preliminary data.</text>
</comment>
<evidence type="ECO:0000313" key="7">
    <source>
        <dbReference type="Proteomes" id="UP000429644"/>
    </source>
</evidence>
<evidence type="ECO:0000313" key="6">
    <source>
        <dbReference type="EMBL" id="MPV88809.1"/>
    </source>
</evidence>
<dbReference type="Pfam" id="PF00171">
    <property type="entry name" value="Aldedh"/>
    <property type="match status" value="1"/>
</dbReference>
<sequence>MSATQPAPGAAAAPPAGSGLDRATLDLPYTYQDDHFVDGAWAPSTGTGRIAVVDPATEEAWGAVPDATGEDVERAVAAARRALPGWAATAPSERAAYLRRIAEEVERRAQPLAWTNTRENGSPLAETSGAAANAAGILRYFATLAEHLETPDVRPFPNGAGETVVGWDPVGVCALIAPWNFPINLVVIKLAPALLAGCTVVIKPASPTPLSIRLVLDAVAAAGVPAGVVNLVTGGGAVGDALVRHPHVAKVAFTGSTPVGRRIAAACGELLRPVTLELGGKSAGIVLPDVDLEEMSRALIRSCLRNTGQTCYISTRLLVPAARYGEVVDAITATVAAAPLGDPLDVRTVFGPVATRAQYDTVLEYLAAGHAEGARATTGGAAAEADRGYYVQPTVFADVTPGMRIAREEIFGPVLAVLRYESEDEAVALANDTAFGLGGIVFSADAEHAYRVARRVDTGSIGLNFFASNHSAPFGGRGDSGLGVEYGLEGLHAYLSPQSVHRRVAR</sequence>
<dbReference type="FunFam" id="3.40.605.10:FF:000007">
    <property type="entry name" value="NAD/NADP-dependent betaine aldehyde dehydrogenase"/>
    <property type="match status" value="1"/>
</dbReference>
<evidence type="ECO:0000259" key="5">
    <source>
        <dbReference type="Pfam" id="PF00171"/>
    </source>
</evidence>
<name>A0A7J9UW11_9MICO</name>
<organism evidence="6 7">
    <name type="scientific">Georgenia ruanii</name>
    <dbReference type="NCBI Taxonomy" id="348442"/>
    <lineage>
        <taxon>Bacteria</taxon>
        <taxon>Bacillati</taxon>
        <taxon>Actinomycetota</taxon>
        <taxon>Actinomycetes</taxon>
        <taxon>Micrococcales</taxon>
        <taxon>Bogoriellaceae</taxon>
        <taxon>Georgenia</taxon>
    </lineage>
</organism>
<evidence type="ECO:0000256" key="1">
    <source>
        <dbReference type="ARBA" id="ARBA00009986"/>
    </source>
</evidence>
<evidence type="ECO:0000256" key="2">
    <source>
        <dbReference type="ARBA" id="ARBA00023002"/>
    </source>
</evidence>
<dbReference type="PROSITE" id="PS00687">
    <property type="entry name" value="ALDEHYDE_DEHYDR_GLU"/>
    <property type="match status" value="1"/>
</dbReference>
<keyword evidence="7" id="KW-1185">Reference proteome</keyword>
<dbReference type="InterPro" id="IPR016163">
    <property type="entry name" value="Ald_DH_C"/>
</dbReference>
<feature type="domain" description="Aldehyde dehydrogenase" evidence="5">
    <location>
        <begin position="41"/>
        <end position="500"/>
    </location>
</feature>
<evidence type="ECO:0000256" key="3">
    <source>
        <dbReference type="PROSITE-ProRule" id="PRU10007"/>
    </source>
</evidence>
<dbReference type="InterPro" id="IPR015590">
    <property type="entry name" value="Aldehyde_DH_dom"/>
</dbReference>
<proteinExistence type="inferred from homology"/>
<reference evidence="6 7" key="1">
    <citation type="submission" date="2019-10" db="EMBL/GenBank/DDBJ databases">
        <title>Georgenia wutianyii sp. nov. and Georgenia yuyongxinii sp. nov. isolated from plateau pika (Ochotona curzoniae) in the Qinghai-Tibet plateau of China.</title>
        <authorList>
            <person name="Tian Z."/>
        </authorList>
    </citation>
    <scope>NUCLEOTIDE SEQUENCE [LARGE SCALE GENOMIC DNA]</scope>
    <source>
        <strain evidence="6 7">JCM 15130</strain>
    </source>
</reference>
<dbReference type="Gene3D" id="3.40.309.10">
    <property type="entry name" value="Aldehyde Dehydrogenase, Chain A, domain 2"/>
    <property type="match status" value="1"/>
</dbReference>
<dbReference type="PANTHER" id="PTHR42804:SF1">
    <property type="entry name" value="ALDEHYDE DEHYDROGENASE-RELATED"/>
    <property type="match status" value="1"/>
</dbReference>
<protein>
    <submittedName>
        <fullName evidence="6">Aldehyde dehydrogenase family protein</fullName>
    </submittedName>
</protein>
<comment type="similarity">
    <text evidence="1 4">Belongs to the aldehyde dehydrogenase family.</text>
</comment>
<dbReference type="GO" id="GO:0016620">
    <property type="term" value="F:oxidoreductase activity, acting on the aldehyde or oxo group of donors, NAD or NADP as acceptor"/>
    <property type="evidence" value="ECO:0007669"/>
    <property type="project" value="InterPro"/>
</dbReference>